<proteinExistence type="predicted"/>
<dbReference type="InterPro" id="IPR010262">
    <property type="entry name" value="Arylsulfotransferase_bact"/>
</dbReference>
<evidence type="ECO:0008006" key="2">
    <source>
        <dbReference type="Google" id="ProtNLM"/>
    </source>
</evidence>
<dbReference type="PANTHER" id="PTHR35340:SF5">
    <property type="entry name" value="ASST-DOMAIN-CONTAINING PROTEIN"/>
    <property type="match status" value="1"/>
</dbReference>
<evidence type="ECO:0000313" key="1">
    <source>
        <dbReference type="EMBL" id="SVE07476.1"/>
    </source>
</evidence>
<gene>
    <name evidence="1" type="ORF">METZ01_LOCUS460330</name>
</gene>
<protein>
    <recommendedName>
        <fullName evidence="2">Arylsulfotransferase (ASST)</fullName>
    </recommendedName>
</protein>
<dbReference type="InterPro" id="IPR053143">
    <property type="entry name" value="Arylsulfate_ST"/>
</dbReference>
<dbReference type="GO" id="GO:0004062">
    <property type="term" value="F:aryl sulfotransferase activity"/>
    <property type="evidence" value="ECO:0007669"/>
    <property type="project" value="InterPro"/>
</dbReference>
<feature type="non-terminal residue" evidence="1">
    <location>
        <position position="1"/>
    </location>
</feature>
<dbReference type="PANTHER" id="PTHR35340">
    <property type="entry name" value="PQQ ENZYME REPEAT PROTEIN-RELATED"/>
    <property type="match status" value="1"/>
</dbReference>
<dbReference type="EMBL" id="UINC01192364">
    <property type="protein sequence ID" value="SVE07476.1"/>
    <property type="molecule type" value="Genomic_DNA"/>
</dbReference>
<reference evidence="1" key="1">
    <citation type="submission" date="2018-05" db="EMBL/GenBank/DDBJ databases">
        <authorList>
            <person name="Lanie J.A."/>
            <person name="Ng W.-L."/>
            <person name="Kazmierczak K.M."/>
            <person name="Andrzejewski T.M."/>
            <person name="Davidsen T.M."/>
            <person name="Wayne K.J."/>
            <person name="Tettelin H."/>
            <person name="Glass J.I."/>
            <person name="Rusch D."/>
            <person name="Podicherti R."/>
            <person name="Tsui H.-C.T."/>
            <person name="Winkler M.E."/>
        </authorList>
    </citation>
    <scope>NUCLEOTIDE SEQUENCE</scope>
</reference>
<dbReference type="AlphaFoldDB" id="A0A383AHU2"/>
<sequence length="251" mass="28076">ILSNSDYQHHHDVEPLPSGNVLIIAWEKKTASEAYAMGREEIDNPLNQMWSEAIIEIQPDGNGGAEVVWEWHLWDHLVQDYCPSCPNYATISEHPELFNINNGDVGTPSGPGGADGDWIHINAINYHEEWDQIVFSSRYQHEVFVIDHSTTTEEASGHTGGNYGKGGDFLYRWGNPQNYNRGQASDQILIVPHGINWIPENYPGENNFILFNNLHSGDPISGSSAVLEFVPPVDTYGNYLIEEGEPYGPET</sequence>
<accession>A0A383AHU2</accession>
<dbReference type="Pfam" id="PF05935">
    <property type="entry name" value="Arylsulfotrans"/>
    <property type="match status" value="1"/>
</dbReference>
<organism evidence="1">
    <name type="scientific">marine metagenome</name>
    <dbReference type="NCBI Taxonomy" id="408172"/>
    <lineage>
        <taxon>unclassified sequences</taxon>
        <taxon>metagenomes</taxon>
        <taxon>ecological metagenomes</taxon>
    </lineage>
</organism>
<name>A0A383AHU2_9ZZZZ</name>
<feature type="non-terminal residue" evidence="1">
    <location>
        <position position="251"/>
    </location>
</feature>